<keyword evidence="8" id="KW-1185">Reference proteome</keyword>
<dbReference type="GO" id="GO:0005634">
    <property type="term" value="C:nucleus"/>
    <property type="evidence" value="ECO:0007669"/>
    <property type="project" value="TreeGrafter"/>
</dbReference>
<dbReference type="GeneID" id="28976730"/>
<dbReference type="Gene3D" id="3.40.50.150">
    <property type="entry name" value="Vaccinia Virus protein VP39"/>
    <property type="match status" value="1"/>
</dbReference>
<evidence type="ECO:0000256" key="1">
    <source>
        <dbReference type="ARBA" id="ARBA00011975"/>
    </source>
</evidence>
<feature type="compositionally biased region" description="Polar residues" evidence="6">
    <location>
        <begin position="786"/>
        <end position="795"/>
    </location>
</feature>
<dbReference type="PANTHER" id="PTHR10629:SF52">
    <property type="entry name" value="DNA (CYTOSINE-5)-METHYLTRANSFERASE 1"/>
    <property type="match status" value="1"/>
</dbReference>
<feature type="region of interest" description="Disordered" evidence="6">
    <location>
        <begin position="1623"/>
        <end position="1652"/>
    </location>
</feature>
<name>A0A194SA69_RHOGW</name>
<dbReference type="GO" id="GO:0044027">
    <property type="term" value="P:negative regulation of gene expression via chromosomal CpG island methylation"/>
    <property type="evidence" value="ECO:0007669"/>
    <property type="project" value="TreeGrafter"/>
</dbReference>
<keyword evidence="2 5" id="KW-0489">Methyltransferase</keyword>
<dbReference type="PANTHER" id="PTHR10629">
    <property type="entry name" value="CYTOSINE-SPECIFIC METHYLTRANSFERASE"/>
    <property type="match status" value="1"/>
</dbReference>
<dbReference type="STRING" id="578459.A0A194SA69"/>
<feature type="compositionally biased region" description="Basic and acidic residues" evidence="6">
    <location>
        <begin position="1691"/>
        <end position="1701"/>
    </location>
</feature>
<dbReference type="Gene3D" id="2.30.30.490">
    <property type="match status" value="1"/>
</dbReference>
<dbReference type="GO" id="GO:0003677">
    <property type="term" value="F:DNA binding"/>
    <property type="evidence" value="ECO:0007669"/>
    <property type="project" value="TreeGrafter"/>
</dbReference>
<evidence type="ECO:0000256" key="2">
    <source>
        <dbReference type="ARBA" id="ARBA00022603"/>
    </source>
</evidence>
<feature type="compositionally biased region" description="Low complexity" evidence="6">
    <location>
        <begin position="1635"/>
        <end position="1650"/>
    </location>
</feature>
<dbReference type="EMBL" id="KQ474076">
    <property type="protein sequence ID" value="KPV76296.1"/>
    <property type="molecule type" value="Genomic_DNA"/>
</dbReference>
<evidence type="ECO:0000256" key="4">
    <source>
        <dbReference type="ARBA" id="ARBA00022691"/>
    </source>
</evidence>
<dbReference type="InterPro" id="IPR043151">
    <property type="entry name" value="BAH_sf"/>
</dbReference>
<feature type="active site" evidence="5">
    <location>
        <position position="1210"/>
    </location>
</feature>
<dbReference type="Proteomes" id="UP000053890">
    <property type="component" value="Unassembled WGS sequence"/>
</dbReference>
<feature type="region of interest" description="Disordered" evidence="6">
    <location>
        <begin position="237"/>
        <end position="315"/>
    </location>
</feature>
<dbReference type="InterPro" id="IPR018117">
    <property type="entry name" value="C5_DNA_meth_AS"/>
</dbReference>
<sequence>MAPRTDDYDGPFQCMGDPERHEYQVWLLAEFHERASSAQLADPADPVQYHQRGLSRLREIAGDLQDRQPVEIGRTPHNYVFNEQKLAFVVQLIDKLRDEPPSVGYLSSLWPRVTQAGDGWMWFQDRCYFKEGSAPAPNSVDLTIAVAELDDAFAAFQPRYGPAYLDLAIHEHMVDSDEEDDDDEPVIENLSGSSFAAPRSTLVINDNDVDASNTSFSCGGGDDYGGGFDLGEEVGAVDERSSDAGSPWQHVSALEERERDLGVGTSAQGAARAEAERAPAAVEASVGRGLGRGKEPGTNGDARWSKKRRRNDGVAVSARRVEKALDTEPLEALAFDQREGDDGVRLAHGRPARRRKRVAQRFTRTRTTFTKRHVVVKPFNEFDEEGLAEHFAEAVELVDPDKADTLPRQTYLLDAFWVHERNDPSTLVPLDRLLRVDGRQPLPDVVIVGLARPHDPVGDPRLAESKHREERARVVEAREVRLVARWDVRSVSFSVDGGPRLVSRLADYRLATPRVPAPRRQVDGKGKRRVAPLPRRRRPDSPPPLFDLLESYEPHVGVFRRLLNLYVFARTHAIRGSYVLSGDIGEDDDVESREASRVVDDIRRRIKASARDGGVVWQDQLPAFWRVPVEALVVPEDDLCDLSTDLLVFRALPDLPFVTPDIYKIVSPFFAPNTFRTENVDQVEHDMDLERRETLKLLNKYRDVVQEDLETQDEPAESVGRPVVKTSPMFVDDRSSTDKIQTWTRAVVNGVTYRAGDIVVMSSSMDTDGLATTRKKLSSEIDTAGNPASSGSESDGGQLEQEDRVGVDDISGQVWFALVEYFFQSRHEDELRVHLSWFSISRPIPSLSVYGSPRALFKLDRCDSPFATTISGRVDQPDDFRWLKPGDPLPRTGFYCGFTYNDDTGSFQDVSRLESTSFDKCRKYGLIDCASCESQAVYVDVTKPSVKNPQTRYIKAVRGGGGDNELFVLDGTSYHRDDTVYVAFLEHDIKPRNFALPRKTDPADAARTTWRLARLLDLEAPTADGHEYNYEPGDEIVKVKIEWIVRAQELKLSRTSDDAYLSAHEVLVTNETELVDAGSLRGRFTLGLVDEDDPHLAKTDDSGVVTGKARREPLGEGDLKVDDLLLPGGALYSGGGLLDIGLEQGCSLLRTRVAIEKHRPAIECLQSNFFNSPDGINKSVSDVNEAAYFGKDLYAPEPGSLSFLSGGSPCQGFSRLNRFKTLDDLRCAEPFVFLSSLAIFRPLHALYENVAAFETHALPYAKPGHERGSFFRLFLAVATALRYQLRWTIVNAAGYGVPQFRSRIIVQLAASGVRLPEVPSPSHAVKDARARRDHRLFDERDKKLEASTEDGAPHSPISLFEALDDLPPFDIKDCFDANKGYIARPFGVEGKPDKATEYGTIARTTFQQRCRTYLDEDGPAFSSGCTHHFCRSLSEPVARRVLGVKIGGNHENLKGKPFYPEPPPNVLSNPAKLAKWWRRCTPGMILSPLRATLSYDGSSQGERLHYSQLRPLSMRELLRVMGVPDAYELNFPSNIGDTAFDEQLRLIGNGVPVPLAAAFGRALEDALAPDVEAYFAERPLAGKGKGKGKGKSVGRAGSVWEKRWREIGSEALCARSEARAAREEGRAQVGHGWTSSSSSVSPSPMRSVSSDEVASLLLSSTAAVDRDETDRTSFESGAGGVLSPRRRVKAERHAIEVHDSDSSSDGELWRAQGGARKGKPEVIDLCDSDSDSDSD</sequence>
<dbReference type="GO" id="GO:0003886">
    <property type="term" value="F:DNA (cytosine-5-)-methyltransferase activity"/>
    <property type="evidence" value="ECO:0007669"/>
    <property type="project" value="UniProtKB-EC"/>
</dbReference>
<feature type="compositionally biased region" description="Basic residues" evidence="6">
    <location>
        <begin position="526"/>
        <end position="538"/>
    </location>
</feature>
<dbReference type="OrthoDB" id="5376140at2759"/>
<reference evidence="7 8" key="1">
    <citation type="journal article" date="2015" name="Front. Microbiol.">
        <title>Genome sequence of the plant growth promoting endophytic yeast Rhodotorula graminis WP1.</title>
        <authorList>
            <person name="Firrincieli A."/>
            <person name="Otillar R."/>
            <person name="Salamov A."/>
            <person name="Schmutz J."/>
            <person name="Khan Z."/>
            <person name="Redman R.S."/>
            <person name="Fleck N.D."/>
            <person name="Lindquist E."/>
            <person name="Grigoriev I.V."/>
            <person name="Doty S.L."/>
        </authorList>
    </citation>
    <scope>NUCLEOTIDE SEQUENCE [LARGE SCALE GENOMIC DNA]</scope>
    <source>
        <strain evidence="7 8">WP1</strain>
    </source>
</reference>
<gene>
    <name evidence="7" type="ORF">RHOBADRAFT_52321</name>
</gene>
<evidence type="ECO:0000256" key="3">
    <source>
        <dbReference type="ARBA" id="ARBA00022679"/>
    </source>
</evidence>
<feature type="region of interest" description="Disordered" evidence="6">
    <location>
        <begin position="771"/>
        <end position="801"/>
    </location>
</feature>
<dbReference type="PROSITE" id="PS00094">
    <property type="entry name" value="C5_MTASE_1"/>
    <property type="match status" value="1"/>
</dbReference>
<dbReference type="Gene3D" id="3.90.120.10">
    <property type="entry name" value="DNA Methylase, subunit A, domain 2"/>
    <property type="match status" value="1"/>
</dbReference>
<comment type="similarity">
    <text evidence="5">Belongs to the class I-like SAM-binding methyltransferase superfamily. C5-methyltransferase family.</text>
</comment>
<dbReference type="OMA" id="DDISACT"/>
<feature type="region of interest" description="Disordered" evidence="6">
    <location>
        <begin position="516"/>
        <end position="542"/>
    </location>
</feature>
<feature type="region of interest" description="Disordered" evidence="6">
    <location>
        <begin position="1665"/>
        <end position="1735"/>
    </location>
</feature>
<dbReference type="PROSITE" id="PS51679">
    <property type="entry name" value="SAM_MT_C5"/>
    <property type="match status" value="1"/>
</dbReference>
<organism evidence="7 8">
    <name type="scientific">Rhodotorula graminis (strain WP1)</name>
    <dbReference type="NCBI Taxonomy" id="578459"/>
    <lineage>
        <taxon>Eukaryota</taxon>
        <taxon>Fungi</taxon>
        <taxon>Dikarya</taxon>
        <taxon>Basidiomycota</taxon>
        <taxon>Pucciniomycotina</taxon>
        <taxon>Microbotryomycetes</taxon>
        <taxon>Sporidiobolales</taxon>
        <taxon>Sporidiobolaceae</taxon>
        <taxon>Rhodotorula</taxon>
    </lineage>
</organism>
<dbReference type="SUPFAM" id="SSF53335">
    <property type="entry name" value="S-adenosyl-L-methionine-dependent methyltransferases"/>
    <property type="match status" value="1"/>
</dbReference>
<evidence type="ECO:0000313" key="7">
    <source>
        <dbReference type="EMBL" id="KPV76296.1"/>
    </source>
</evidence>
<dbReference type="InterPro" id="IPR050390">
    <property type="entry name" value="C5-Methyltransferase"/>
</dbReference>
<dbReference type="RefSeq" id="XP_018272345.1">
    <property type="nucleotide sequence ID" value="XM_018416282.1"/>
</dbReference>
<dbReference type="Pfam" id="PF00145">
    <property type="entry name" value="DNA_methylase"/>
    <property type="match status" value="2"/>
</dbReference>
<proteinExistence type="inferred from homology"/>
<protein>
    <recommendedName>
        <fullName evidence="1">DNA (cytosine-5-)-methyltransferase</fullName>
        <ecNumber evidence="1">2.1.1.37</ecNumber>
    </recommendedName>
</protein>
<keyword evidence="3 5" id="KW-0808">Transferase</keyword>
<evidence type="ECO:0000256" key="6">
    <source>
        <dbReference type="SAM" id="MobiDB-lite"/>
    </source>
</evidence>
<accession>A0A194SA69</accession>
<evidence type="ECO:0000256" key="5">
    <source>
        <dbReference type="PROSITE-ProRule" id="PRU01016"/>
    </source>
</evidence>
<evidence type="ECO:0000313" key="8">
    <source>
        <dbReference type="Proteomes" id="UP000053890"/>
    </source>
</evidence>
<dbReference type="EC" id="2.1.1.37" evidence="1"/>
<dbReference type="GO" id="GO:0032259">
    <property type="term" value="P:methylation"/>
    <property type="evidence" value="ECO:0007669"/>
    <property type="project" value="UniProtKB-KW"/>
</dbReference>
<keyword evidence="4 5" id="KW-0949">S-adenosyl-L-methionine</keyword>
<dbReference type="InterPro" id="IPR029063">
    <property type="entry name" value="SAM-dependent_MTases_sf"/>
</dbReference>
<dbReference type="InterPro" id="IPR001525">
    <property type="entry name" value="C5_MeTfrase"/>
</dbReference>
<feature type="compositionally biased region" description="Acidic residues" evidence="6">
    <location>
        <begin position="1724"/>
        <end position="1735"/>
    </location>
</feature>